<comment type="caution">
    <text evidence="1">The sequence shown here is derived from an EMBL/GenBank/DDBJ whole genome shotgun (WGS) entry which is preliminary data.</text>
</comment>
<keyword evidence="2" id="KW-1185">Reference proteome</keyword>
<dbReference type="AlphaFoldDB" id="A0A9D4FRX0"/>
<evidence type="ECO:0000313" key="1">
    <source>
        <dbReference type="EMBL" id="KAH3803873.1"/>
    </source>
</evidence>
<protein>
    <submittedName>
        <fullName evidence="1">Uncharacterized protein</fullName>
    </submittedName>
</protein>
<dbReference type="EMBL" id="JAIWYP010000006">
    <property type="protein sequence ID" value="KAH3803873.1"/>
    <property type="molecule type" value="Genomic_DNA"/>
</dbReference>
<reference evidence="1" key="1">
    <citation type="journal article" date="2019" name="bioRxiv">
        <title>The Genome of the Zebra Mussel, Dreissena polymorpha: A Resource for Invasive Species Research.</title>
        <authorList>
            <person name="McCartney M.A."/>
            <person name="Auch B."/>
            <person name="Kono T."/>
            <person name="Mallez S."/>
            <person name="Zhang Y."/>
            <person name="Obille A."/>
            <person name="Becker A."/>
            <person name="Abrahante J.E."/>
            <person name="Garbe J."/>
            <person name="Badalamenti J.P."/>
            <person name="Herman A."/>
            <person name="Mangelson H."/>
            <person name="Liachko I."/>
            <person name="Sullivan S."/>
            <person name="Sone E.D."/>
            <person name="Koren S."/>
            <person name="Silverstein K.A.T."/>
            <person name="Beckman K.B."/>
            <person name="Gohl D.M."/>
        </authorList>
    </citation>
    <scope>NUCLEOTIDE SEQUENCE</scope>
    <source>
        <strain evidence="1">Duluth1</strain>
        <tissue evidence="1">Whole animal</tissue>
    </source>
</reference>
<gene>
    <name evidence="1" type="ORF">DPMN_132143</name>
</gene>
<organism evidence="1 2">
    <name type="scientific">Dreissena polymorpha</name>
    <name type="common">Zebra mussel</name>
    <name type="synonym">Mytilus polymorpha</name>
    <dbReference type="NCBI Taxonomy" id="45954"/>
    <lineage>
        <taxon>Eukaryota</taxon>
        <taxon>Metazoa</taxon>
        <taxon>Spiralia</taxon>
        <taxon>Lophotrochozoa</taxon>
        <taxon>Mollusca</taxon>
        <taxon>Bivalvia</taxon>
        <taxon>Autobranchia</taxon>
        <taxon>Heteroconchia</taxon>
        <taxon>Euheterodonta</taxon>
        <taxon>Imparidentia</taxon>
        <taxon>Neoheterodontei</taxon>
        <taxon>Myida</taxon>
        <taxon>Dreissenoidea</taxon>
        <taxon>Dreissenidae</taxon>
        <taxon>Dreissena</taxon>
    </lineage>
</organism>
<dbReference type="Proteomes" id="UP000828390">
    <property type="component" value="Unassembled WGS sequence"/>
</dbReference>
<accession>A0A9D4FRX0</accession>
<reference evidence="1" key="2">
    <citation type="submission" date="2020-11" db="EMBL/GenBank/DDBJ databases">
        <authorList>
            <person name="McCartney M.A."/>
            <person name="Auch B."/>
            <person name="Kono T."/>
            <person name="Mallez S."/>
            <person name="Becker A."/>
            <person name="Gohl D.M."/>
            <person name="Silverstein K.A.T."/>
            <person name="Koren S."/>
            <person name="Bechman K.B."/>
            <person name="Herman A."/>
            <person name="Abrahante J.E."/>
            <person name="Garbe J."/>
        </authorList>
    </citation>
    <scope>NUCLEOTIDE SEQUENCE</scope>
    <source>
        <strain evidence="1">Duluth1</strain>
        <tissue evidence="1">Whole animal</tissue>
    </source>
</reference>
<evidence type="ECO:0000313" key="2">
    <source>
        <dbReference type="Proteomes" id="UP000828390"/>
    </source>
</evidence>
<name>A0A9D4FRX0_DREPO</name>
<proteinExistence type="predicted"/>
<sequence>MWLPTWEILIFEPLDPATTMALKLLNSDRDFWALLPVLSLESLRIRFTWFSNVCRSVLPGVGSSSSL</sequence>